<dbReference type="PIRSF" id="PIRSF032146">
    <property type="entry name" value="UCP032146"/>
    <property type="match status" value="1"/>
</dbReference>
<dbReference type="AlphaFoldDB" id="A0A1G8X1E5"/>
<protein>
    <recommendedName>
        <fullName evidence="1">UPF0262 protein SAMN05428953_109125</fullName>
    </recommendedName>
</protein>
<reference evidence="3" key="1">
    <citation type="submission" date="2016-10" db="EMBL/GenBank/DDBJ databases">
        <authorList>
            <person name="Varghese N."/>
            <person name="Submissions S."/>
        </authorList>
    </citation>
    <scope>NUCLEOTIDE SEQUENCE [LARGE SCALE GENOMIC DNA]</scope>
    <source>
        <strain evidence="3">CGMCC 1.11022</strain>
    </source>
</reference>
<evidence type="ECO:0000313" key="3">
    <source>
        <dbReference type="Proteomes" id="UP000198894"/>
    </source>
</evidence>
<keyword evidence="3" id="KW-1185">Reference proteome</keyword>
<proteinExistence type="inferred from homology"/>
<dbReference type="EMBL" id="FNEE01000009">
    <property type="protein sequence ID" value="SDJ83570.1"/>
    <property type="molecule type" value="Genomic_DNA"/>
</dbReference>
<evidence type="ECO:0000256" key="1">
    <source>
        <dbReference type="HAMAP-Rule" id="MF_00678"/>
    </source>
</evidence>
<dbReference type="RefSeq" id="WP_091595114.1">
    <property type="nucleotide sequence ID" value="NZ_FNEE01000009.1"/>
</dbReference>
<dbReference type="Pfam" id="PF06793">
    <property type="entry name" value="UPF0262"/>
    <property type="match status" value="1"/>
</dbReference>
<accession>A0A1G8X1E5</accession>
<dbReference type="HAMAP" id="MF_00678">
    <property type="entry name" value="UPF0262"/>
    <property type="match status" value="1"/>
</dbReference>
<dbReference type="Proteomes" id="UP000198894">
    <property type="component" value="Unassembled WGS sequence"/>
</dbReference>
<name>A0A1G8X1E5_9HYPH</name>
<dbReference type="InterPro" id="IPR008321">
    <property type="entry name" value="UCP032146"/>
</dbReference>
<gene>
    <name evidence="2" type="ORF">SAMN05428953_109125</name>
</gene>
<organism evidence="2 3">
    <name type="scientific">Mesorhizobium muleiense</name>
    <dbReference type="NCBI Taxonomy" id="1004279"/>
    <lineage>
        <taxon>Bacteria</taxon>
        <taxon>Pseudomonadati</taxon>
        <taxon>Pseudomonadota</taxon>
        <taxon>Alphaproteobacteria</taxon>
        <taxon>Hyphomicrobiales</taxon>
        <taxon>Phyllobacteriaceae</taxon>
        <taxon>Mesorhizobium</taxon>
    </lineage>
</organism>
<evidence type="ECO:0000313" key="2">
    <source>
        <dbReference type="EMBL" id="SDJ83570.1"/>
    </source>
</evidence>
<comment type="similarity">
    <text evidence="1">Belongs to the UPF0262 family.</text>
</comment>
<dbReference type="NCBIfam" id="NF002769">
    <property type="entry name" value="PRK02853.1"/>
    <property type="match status" value="1"/>
</dbReference>
<sequence>MADYDRTRARLIDVELDESIGRSTPDVEHERAVAIFDLIEENSFQPVSDDGAGPYRLKLSLAESRLVFAVTREDGAAVVTHILSLTPLRRIVKDYYMICESYYDAIRTSTPSQIEAIDMGRRGLHNEGSQTLMDRLAGKIDIDFDTARRLFTLVCVLHWRG</sequence>